<name>A0ACC2IHA6_9PEZI</name>
<keyword evidence="2" id="KW-1185">Reference proteome</keyword>
<proteinExistence type="predicted"/>
<accession>A0ACC2IHA6</accession>
<gene>
    <name evidence="1" type="ORF">ONZ43_g4876</name>
</gene>
<dbReference type="Proteomes" id="UP001153334">
    <property type="component" value="Unassembled WGS sequence"/>
</dbReference>
<dbReference type="EMBL" id="JAPESX010001399">
    <property type="protein sequence ID" value="KAJ8114542.1"/>
    <property type="molecule type" value="Genomic_DNA"/>
</dbReference>
<organism evidence="1 2">
    <name type="scientific">Nemania bipapillata</name>
    <dbReference type="NCBI Taxonomy" id="110536"/>
    <lineage>
        <taxon>Eukaryota</taxon>
        <taxon>Fungi</taxon>
        <taxon>Dikarya</taxon>
        <taxon>Ascomycota</taxon>
        <taxon>Pezizomycotina</taxon>
        <taxon>Sordariomycetes</taxon>
        <taxon>Xylariomycetidae</taxon>
        <taxon>Xylariales</taxon>
        <taxon>Xylariaceae</taxon>
        <taxon>Nemania</taxon>
    </lineage>
</organism>
<sequence length="138" mass="15377">MDMELVGGAVNVSTAPSIAINNRFISSGPDYRTELHVNGNGKMYTKSHGPDQTWDITGPSRWYATIDFFVAGAPAEVKYVPELPMMRVFYPAPSEGSEIAIWYQTWYPTSFWVPQPSHIQGPNLQPMAPAVSRRRTAT</sequence>
<evidence type="ECO:0000313" key="2">
    <source>
        <dbReference type="Proteomes" id="UP001153334"/>
    </source>
</evidence>
<protein>
    <submittedName>
        <fullName evidence="1">Uncharacterized protein</fullName>
    </submittedName>
</protein>
<comment type="caution">
    <text evidence="1">The sequence shown here is derived from an EMBL/GenBank/DDBJ whole genome shotgun (WGS) entry which is preliminary data.</text>
</comment>
<evidence type="ECO:0000313" key="1">
    <source>
        <dbReference type="EMBL" id="KAJ8114542.1"/>
    </source>
</evidence>
<reference evidence="1" key="1">
    <citation type="submission" date="2022-11" db="EMBL/GenBank/DDBJ databases">
        <title>Genome Sequence of Nemania bipapillata.</title>
        <authorList>
            <person name="Buettner E."/>
        </authorList>
    </citation>
    <scope>NUCLEOTIDE SEQUENCE</scope>
    <source>
        <strain evidence="1">CP14</strain>
    </source>
</reference>